<dbReference type="InterPro" id="IPR013175">
    <property type="entry name" value="INO80_su_Ies4"/>
</dbReference>
<evidence type="ECO:0000256" key="1">
    <source>
        <dbReference type="SAM" id="MobiDB-lite"/>
    </source>
</evidence>
<sequence>MSMSSSTTRSPSSSARADKNKKQSKTIVLKLSPKLLRRFQDTSVKSEDPSSPSAASSPAAPDDNSTLKAPEVNDNASEAASTPAPVGTDAAENPNGDSFKKRKGTSLAGTKRSLGQMIEGNGTPKPRGKPGPKKKPRLEDGTIDHNAPRAPNTNGIGAAHKLGPKANQGAINAGLRALDRSGTPCRKWNKKAFTLKSFTGVVWEIPSWRGGEKPKADLNSEESSDAKDVSQQSSSEAKPNGSDIAMDSNAGDRPDTMIMSTPPASSPAPMPPPSTVVTARG</sequence>
<feature type="compositionally biased region" description="Pro residues" evidence="1">
    <location>
        <begin position="264"/>
        <end position="274"/>
    </location>
</feature>
<feature type="compositionally biased region" description="Low complexity" evidence="1">
    <location>
        <begin position="1"/>
        <end position="15"/>
    </location>
</feature>
<dbReference type="AlphaFoldDB" id="A0A0D2CYK6"/>
<accession>A0A0D2CYK6</accession>
<proteinExistence type="predicted"/>
<name>A0A0D2CYK6_9EURO</name>
<dbReference type="GO" id="GO:0031011">
    <property type="term" value="C:Ino80 complex"/>
    <property type="evidence" value="ECO:0007669"/>
    <property type="project" value="InterPro"/>
</dbReference>
<evidence type="ECO:0008006" key="4">
    <source>
        <dbReference type="Google" id="ProtNLM"/>
    </source>
</evidence>
<feature type="region of interest" description="Disordered" evidence="1">
    <location>
        <begin position="1"/>
        <end position="167"/>
    </location>
</feature>
<feature type="region of interest" description="Disordered" evidence="1">
    <location>
        <begin position="206"/>
        <end position="281"/>
    </location>
</feature>
<evidence type="ECO:0000313" key="3">
    <source>
        <dbReference type="Proteomes" id="UP000054266"/>
    </source>
</evidence>
<dbReference type="STRING" id="5601.A0A0D2CYK6"/>
<protein>
    <recommendedName>
        <fullName evidence="4">INO80 complex subunit Ies4</fullName>
    </recommendedName>
</protein>
<organism evidence="2 3">
    <name type="scientific">Phialophora macrospora</name>
    <dbReference type="NCBI Taxonomy" id="1851006"/>
    <lineage>
        <taxon>Eukaryota</taxon>
        <taxon>Fungi</taxon>
        <taxon>Dikarya</taxon>
        <taxon>Ascomycota</taxon>
        <taxon>Pezizomycotina</taxon>
        <taxon>Eurotiomycetes</taxon>
        <taxon>Chaetothyriomycetidae</taxon>
        <taxon>Chaetothyriales</taxon>
        <taxon>Herpotrichiellaceae</taxon>
        <taxon>Phialophora</taxon>
    </lineage>
</organism>
<gene>
    <name evidence="2" type="ORF">PV04_02586</name>
</gene>
<feature type="compositionally biased region" description="Basic residues" evidence="1">
    <location>
        <begin position="126"/>
        <end position="136"/>
    </location>
</feature>
<dbReference type="PANTHER" id="PTHR28061">
    <property type="entry name" value="INO EIGHTY SUBUNIT 4"/>
    <property type="match status" value="1"/>
</dbReference>
<dbReference type="HOGENOM" id="CLU_058488_1_0_1"/>
<feature type="compositionally biased region" description="Basic and acidic residues" evidence="1">
    <location>
        <begin position="38"/>
        <end position="48"/>
    </location>
</feature>
<dbReference type="Pfam" id="PF08193">
    <property type="entry name" value="INO80_Ies4"/>
    <property type="match status" value="1"/>
</dbReference>
<dbReference type="Proteomes" id="UP000054266">
    <property type="component" value="Unassembled WGS sequence"/>
</dbReference>
<feature type="compositionally biased region" description="Basic and acidic residues" evidence="1">
    <location>
        <begin position="210"/>
        <end position="228"/>
    </location>
</feature>
<reference evidence="2 3" key="1">
    <citation type="submission" date="2015-01" db="EMBL/GenBank/DDBJ databases">
        <title>The Genome Sequence of Capronia semiimmersa CBS27337.</title>
        <authorList>
            <consortium name="The Broad Institute Genomics Platform"/>
            <person name="Cuomo C."/>
            <person name="de Hoog S."/>
            <person name="Gorbushina A."/>
            <person name="Stielow B."/>
            <person name="Teixiera M."/>
            <person name="Abouelleil A."/>
            <person name="Chapman S.B."/>
            <person name="Priest M."/>
            <person name="Young S.K."/>
            <person name="Wortman J."/>
            <person name="Nusbaum C."/>
            <person name="Birren B."/>
        </authorList>
    </citation>
    <scope>NUCLEOTIDE SEQUENCE [LARGE SCALE GENOMIC DNA]</scope>
    <source>
        <strain evidence="2 3">CBS 27337</strain>
    </source>
</reference>
<keyword evidence="3" id="KW-1185">Reference proteome</keyword>
<feature type="compositionally biased region" description="Low complexity" evidence="1">
    <location>
        <begin position="49"/>
        <end position="61"/>
    </location>
</feature>
<evidence type="ECO:0000313" key="2">
    <source>
        <dbReference type="EMBL" id="KIW70301.1"/>
    </source>
</evidence>
<feature type="compositionally biased region" description="Basic and acidic residues" evidence="1">
    <location>
        <begin position="137"/>
        <end position="147"/>
    </location>
</feature>
<dbReference type="GO" id="GO:0006338">
    <property type="term" value="P:chromatin remodeling"/>
    <property type="evidence" value="ECO:0007669"/>
    <property type="project" value="InterPro"/>
</dbReference>
<dbReference type="PANTHER" id="PTHR28061:SF1">
    <property type="entry name" value="INO80 COMPLEX SUBUNIT 4"/>
    <property type="match status" value="1"/>
</dbReference>
<dbReference type="EMBL" id="KN846957">
    <property type="protein sequence ID" value="KIW70301.1"/>
    <property type="molecule type" value="Genomic_DNA"/>
</dbReference>